<accession>D2TPW4</accession>
<keyword evidence="1" id="KW-1133">Transmembrane helix</keyword>
<dbReference type="HOGENOM" id="CLU_2914113_0_0_6"/>
<dbReference type="KEGG" id="cro:ROD_34361"/>
<evidence type="ECO:0000313" key="2">
    <source>
        <dbReference type="EMBL" id="CBG90150.1"/>
    </source>
</evidence>
<gene>
    <name evidence="2" type="ordered locus">ROD_34361</name>
</gene>
<feature type="transmembrane region" description="Helical" evidence="1">
    <location>
        <begin position="37"/>
        <end position="57"/>
    </location>
</feature>
<keyword evidence="3" id="KW-1185">Reference proteome</keyword>
<dbReference type="Proteomes" id="UP000001889">
    <property type="component" value="Chromosome"/>
</dbReference>
<organism evidence="2 3">
    <name type="scientific">Citrobacter rodentium (strain ICC168)</name>
    <name type="common">Citrobacter freundii biotype 4280</name>
    <dbReference type="NCBI Taxonomy" id="637910"/>
    <lineage>
        <taxon>Bacteria</taxon>
        <taxon>Pseudomonadati</taxon>
        <taxon>Pseudomonadota</taxon>
        <taxon>Gammaproteobacteria</taxon>
        <taxon>Enterobacterales</taxon>
        <taxon>Enterobacteriaceae</taxon>
        <taxon>Citrobacter</taxon>
    </lineage>
</organism>
<evidence type="ECO:0000256" key="1">
    <source>
        <dbReference type="SAM" id="Phobius"/>
    </source>
</evidence>
<sequence length="61" mass="7126">MALSLFFLQPVQRVKRQCKFWKGECMFGIYSARRLILLIIFAVIIAMISGISTYMFVKYIA</sequence>
<evidence type="ECO:0000313" key="3">
    <source>
        <dbReference type="Proteomes" id="UP000001889"/>
    </source>
</evidence>
<dbReference type="AlphaFoldDB" id="D2TPW4"/>
<name>D2TPW4_CITRI</name>
<protein>
    <submittedName>
        <fullName evidence="2">Membrane protein</fullName>
    </submittedName>
</protein>
<proteinExistence type="predicted"/>
<dbReference type="EMBL" id="FN543502">
    <property type="protein sequence ID" value="CBG90150.1"/>
    <property type="molecule type" value="Genomic_DNA"/>
</dbReference>
<reference evidence="2 3" key="1">
    <citation type="journal article" date="2010" name="J. Bacteriol.">
        <title>The Citrobacter rodentium genome sequence reveals convergent evolution with human pathogenic Escherichia coli.</title>
        <authorList>
            <person name="Petty N.K."/>
            <person name="Bulgin R."/>
            <person name="Crepin V.F."/>
            <person name="Cerdeno-Tarraga A.M."/>
            <person name="Schroeder G.N."/>
            <person name="Quail M.A."/>
            <person name="Lennard N."/>
            <person name="Corton C."/>
            <person name="Barron A."/>
            <person name="Clark L."/>
            <person name="Toribio A.L."/>
            <person name="Parkhill J."/>
            <person name="Dougan G."/>
            <person name="Frankel G."/>
            <person name="Thomson N.R."/>
        </authorList>
    </citation>
    <scope>NUCLEOTIDE SEQUENCE [LARGE SCALE GENOMIC DNA]</scope>
    <source>
        <strain evidence="2 3">ICC168</strain>
    </source>
</reference>
<keyword evidence="1" id="KW-0472">Membrane</keyword>
<keyword evidence="1" id="KW-0812">Transmembrane</keyword>